<dbReference type="EMBL" id="RJVI01000002">
    <property type="protein sequence ID" value="ROR32898.1"/>
    <property type="molecule type" value="Genomic_DNA"/>
</dbReference>
<accession>A0A3N1Y311</accession>
<name>A0A3N1Y311_9GAMM</name>
<dbReference type="InterPro" id="IPR012347">
    <property type="entry name" value="Ferritin-like"/>
</dbReference>
<evidence type="ECO:0000313" key="2">
    <source>
        <dbReference type="Proteomes" id="UP000276634"/>
    </source>
</evidence>
<organism evidence="1 2">
    <name type="scientific">Inmirania thermothiophila</name>
    <dbReference type="NCBI Taxonomy" id="1750597"/>
    <lineage>
        <taxon>Bacteria</taxon>
        <taxon>Pseudomonadati</taxon>
        <taxon>Pseudomonadota</taxon>
        <taxon>Gammaproteobacteria</taxon>
        <taxon>Chromatiales</taxon>
        <taxon>Ectothiorhodospiraceae</taxon>
        <taxon>Inmirania</taxon>
    </lineage>
</organism>
<sequence>MDALVTKAYCLAHPVEIVRLFGAGAWLRALLSRRRTLLAIVAERDRHHRVPLPGAPGRAYCVSALIEEAVAAFYRRAARRFRHIPEAAALFDHLAEEEREHAHLMIVCLHAARLPEAGGYVPTVGDPEVRELLARLRALRRGVETMTLEEALAAAEALERGEANVIFGRLLEQVGAPQAAFLRARLAEVEDHTEYVPRRIAELRRGIGLDGAA</sequence>
<dbReference type="AlphaFoldDB" id="A0A3N1Y311"/>
<dbReference type="Gene3D" id="1.20.1260.10">
    <property type="match status" value="1"/>
</dbReference>
<protein>
    <submittedName>
        <fullName evidence="1">Rubrerythrin</fullName>
    </submittedName>
</protein>
<keyword evidence="2" id="KW-1185">Reference proteome</keyword>
<evidence type="ECO:0000313" key="1">
    <source>
        <dbReference type="EMBL" id="ROR32898.1"/>
    </source>
</evidence>
<comment type="caution">
    <text evidence="1">The sequence shown here is derived from an EMBL/GenBank/DDBJ whole genome shotgun (WGS) entry which is preliminary data.</text>
</comment>
<dbReference type="SUPFAM" id="SSF47240">
    <property type="entry name" value="Ferritin-like"/>
    <property type="match status" value="1"/>
</dbReference>
<dbReference type="RefSeq" id="WP_123401793.1">
    <property type="nucleotide sequence ID" value="NZ_RJVI01000002.1"/>
</dbReference>
<dbReference type="InterPro" id="IPR009078">
    <property type="entry name" value="Ferritin-like_SF"/>
</dbReference>
<proteinExistence type="predicted"/>
<dbReference type="OrthoDB" id="5761853at2"/>
<gene>
    <name evidence="1" type="ORF">EDC57_2113</name>
</gene>
<dbReference type="Proteomes" id="UP000276634">
    <property type="component" value="Unassembled WGS sequence"/>
</dbReference>
<reference evidence="1 2" key="1">
    <citation type="submission" date="2018-11" db="EMBL/GenBank/DDBJ databases">
        <title>Genomic Encyclopedia of Type Strains, Phase IV (KMG-IV): sequencing the most valuable type-strain genomes for metagenomic binning, comparative biology and taxonomic classification.</title>
        <authorList>
            <person name="Goeker M."/>
        </authorList>
    </citation>
    <scope>NUCLEOTIDE SEQUENCE [LARGE SCALE GENOMIC DNA]</scope>
    <source>
        <strain evidence="1 2">DSM 100275</strain>
    </source>
</reference>